<dbReference type="Pfam" id="PF02902">
    <property type="entry name" value="Peptidase_C48"/>
    <property type="match status" value="1"/>
</dbReference>
<dbReference type="PROSITE" id="PS50600">
    <property type="entry name" value="ULP_PROTEASE"/>
    <property type="match status" value="1"/>
</dbReference>
<dbReference type="RefSeq" id="XP_037221755.1">
    <property type="nucleotide sequence ID" value="XM_037361463.1"/>
</dbReference>
<dbReference type="FunFam" id="3.40.395.10:FF:000001">
    <property type="entry name" value="Sentrin-specific protease 1"/>
    <property type="match status" value="1"/>
</dbReference>
<dbReference type="PANTHER" id="PTHR12606">
    <property type="entry name" value="SENTRIN/SUMO-SPECIFIC PROTEASE"/>
    <property type="match status" value="1"/>
</dbReference>
<dbReference type="Gene3D" id="3.40.395.10">
    <property type="entry name" value="Adenoviral Proteinase, Chain A"/>
    <property type="match status" value="1"/>
</dbReference>
<dbReference type="GeneID" id="59343979"/>
<keyword evidence="4" id="KW-0788">Thiol protease</keyword>
<keyword evidence="2" id="KW-0645">Protease</keyword>
<name>A0A8H6W8B7_9AGAR</name>
<dbReference type="GO" id="GO:0006508">
    <property type="term" value="P:proteolysis"/>
    <property type="evidence" value="ECO:0007669"/>
    <property type="project" value="UniProtKB-KW"/>
</dbReference>
<keyword evidence="3" id="KW-0378">Hydrolase</keyword>
<dbReference type="InterPro" id="IPR003653">
    <property type="entry name" value="Peptidase_C48_C"/>
</dbReference>
<gene>
    <name evidence="7" type="ORF">MIND_00465300</name>
</gene>
<dbReference type="GO" id="GO:0060255">
    <property type="term" value="P:regulation of macromolecule metabolic process"/>
    <property type="evidence" value="ECO:0007669"/>
    <property type="project" value="UniProtKB-ARBA"/>
</dbReference>
<evidence type="ECO:0000256" key="3">
    <source>
        <dbReference type="ARBA" id="ARBA00022801"/>
    </source>
</evidence>
<evidence type="ECO:0000313" key="8">
    <source>
        <dbReference type="Proteomes" id="UP000636479"/>
    </source>
</evidence>
<dbReference type="EMBL" id="JACAZF010000004">
    <property type="protein sequence ID" value="KAF7306736.1"/>
    <property type="molecule type" value="Genomic_DNA"/>
</dbReference>
<dbReference type="GO" id="GO:0005634">
    <property type="term" value="C:nucleus"/>
    <property type="evidence" value="ECO:0007669"/>
    <property type="project" value="TreeGrafter"/>
</dbReference>
<feature type="region of interest" description="Disordered" evidence="5">
    <location>
        <begin position="1"/>
        <end position="39"/>
    </location>
</feature>
<comment type="caution">
    <text evidence="7">The sequence shown here is derived from an EMBL/GenBank/DDBJ whole genome shotgun (WGS) entry which is preliminary data.</text>
</comment>
<dbReference type="PANTHER" id="PTHR12606:SF141">
    <property type="entry name" value="GH15225P-RELATED"/>
    <property type="match status" value="1"/>
</dbReference>
<evidence type="ECO:0000256" key="1">
    <source>
        <dbReference type="ARBA" id="ARBA00005234"/>
    </source>
</evidence>
<accession>A0A8H6W8B7</accession>
<dbReference type="AlphaFoldDB" id="A0A8H6W8B7"/>
<protein>
    <submittedName>
        <fullName evidence="7">Cysteine proteinase</fullName>
    </submittedName>
</protein>
<sequence>MPQAGPSTRKRPGDDSLSPPVRKHARLSMGSSESGTLGDRWRTHVQTGWVFAVNTVELVRDTIFPQPSLPTHVSRAASTHSSMSSAAAPPSTSAPSTSSPTDAETETTPSQTPVLKPSPSIGWPSTSVTKSYYPQVDRELQKKLWLKQHRPKRRKHIFEDQHKAKVEATKAVRREDTLKQIYVLQKEKGYSADFPTFRGLMRKQLQIQRYMESTRVFPRDGKRSESVEVDDSAFLRRILEKARATLNEPRPPPPHTPHMKEVRYRRQIKDIELEKRLRAPTLPSSLPSDADAQVDALLKKSGVISKYAREQVASQDIARLKPALWLNDEIINFYGALVLGRSEGAKENSPNGPKNVLAVHYFSTFFWPKLVKEGYEKGRLSKWTKKLDLFSKDVILIPVNHANLHWTAAAINFRQKRIESYDSLGDDRPSVYKHLREYVDQEHRNKKKAPFDFTGWVDYTSPDIPQQENGYDCGVFTCQFLESLSRGAEPFNFSQKDIPYLRRRMIWEIGNATLRTEY</sequence>
<proteinExistence type="inferred from homology"/>
<reference evidence="7" key="1">
    <citation type="submission" date="2020-05" db="EMBL/GenBank/DDBJ databases">
        <title>Mycena genomes resolve the evolution of fungal bioluminescence.</title>
        <authorList>
            <person name="Tsai I.J."/>
        </authorList>
    </citation>
    <scope>NUCLEOTIDE SEQUENCE</scope>
    <source>
        <strain evidence="7">171206Taipei</strain>
    </source>
</reference>
<feature type="compositionally biased region" description="Low complexity" evidence="5">
    <location>
        <begin position="74"/>
        <end position="110"/>
    </location>
</feature>
<dbReference type="GO" id="GO:0080090">
    <property type="term" value="P:regulation of primary metabolic process"/>
    <property type="evidence" value="ECO:0007669"/>
    <property type="project" value="UniProtKB-ARBA"/>
</dbReference>
<feature type="region of interest" description="Disordered" evidence="5">
    <location>
        <begin position="243"/>
        <end position="262"/>
    </location>
</feature>
<feature type="region of interest" description="Disordered" evidence="5">
    <location>
        <begin position="66"/>
        <end position="128"/>
    </location>
</feature>
<dbReference type="OrthoDB" id="1939479at2759"/>
<comment type="similarity">
    <text evidence="1">Belongs to the peptidase C48 family.</text>
</comment>
<evidence type="ECO:0000256" key="4">
    <source>
        <dbReference type="ARBA" id="ARBA00022807"/>
    </source>
</evidence>
<organism evidence="7 8">
    <name type="scientific">Mycena indigotica</name>
    <dbReference type="NCBI Taxonomy" id="2126181"/>
    <lineage>
        <taxon>Eukaryota</taxon>
        <taxon>Fungi</taxon>
        <taxon>Dikarya</taxon>
        <taxon>Basidiomycota</taxon>
        <taxon>Agaricomycotina</taxon>
        <taxon>Agaricomycetes</taxon>
        <taxon>Agaricomycetidae</taxon>
        <taxon>Agaricales</taxon>
        <taxon>Marasmiineae</taxon>
        <taxon>Mycenaceae</taxon>
        <taxon>Mycena</taxon>
    </lineage>
</organism>
<dbReference type="InterPro" id="IPR038765">
    <property type="entry name" value="Papain-like_cys_pep_sf"/>
</dbReference>
<keyword evidence="8" id="KW-1185">Reference proteome</keyword>
<dbReference type="Proteomes" id="UP000636479">
    <property type="component" value="Unassembled WGS sequence"/>
</dbReference>
<dbReference type="GO" id="GO:0016929">
    <property type="term" value="F:deSUMOylase activity"/>
    <property type="evidence" value="ECO:0007669"/>
    <property type="project" value="TreeGrafter"/>
</dbReference>
<evidence type="ECO:0000259" key="6">
    <source>
        <dbReference type="PROSITE" id="PS50600"/>
    </source>
</evidence>
<evidence type="ECO:0000256" key="2">
    <source>
        <dbReference type="ARBA" id="ARBA00022670"/>
    </source>
</evidence>
<evidence type="ECO:0000256" key="5">
    <source>
        <dbReference type="SAM" id="MobiDB-lite"/>
    </source>
</evidence>
<dbReference type="SUPFAM" id="SSF54001">
    <property type="entry name" value="Cysteine proteinases"/>
    <property type="match status" value="1"/>
</dbReference>
<dbReference type="GO" id="GO:0016926">
    <property type="term" value="P:protein desumoylation"/>
    <property type="evidence" value="ECO:0007669"/>
    <property type="project" value="TreeGrafter"/>
</dbReference>
<evidence type="ECO:0000313" key="7">
    <source>
        <dbReference type="EMBL" id="KAF7306736.1"/>
    </source>
</evidence>
<feature type="domain" description="Ubiquitin-like protease family profile" evidence="6">
    <location>
        <begin position="310"/>
        <end position="484"/>
    </location>
</feature>